<dbReference type="InterPro" id="IPR025348">
    <property type="entry name" value="DUF4252"/>
</dbReference>
<organism evidence="2 3">
    <name type="scientific">Carboxylicivirga linearis</name>
    <dbReference type="NCBI Taxonomy" id="1628157"/>
    <lineage>
        <taxon>Bacteria</taxon>
        <taxon>Pseudomonadati</taxon>
        <taxon>Bacteroidota</taxon>
        <taxon>Bacteroidia</taxon>
        <taxon>Marinilabiliales</taxon>
        <taxon>Marinilabiliaceae</taxon>
        <taxon>Carboxylicivirga</taxon>
    </lineage>
</organism>
<evidence type="ECO:0000313" key="3">
    <source>
        <dbReference type="Proteomes" id="UP000708576"/>
    </source>
</evidence>
<dbReference type="Pfam" id="PF14060">
    <property type="entry name" value="DUF4252"/>
    <property type="match status" value="1"/>
</dbReference>
<name>A0ABS5JTR0_9BACT</name>
<evidence type="ECO:0000256" key="1">
    <source>
        <dbReference type="SAM" id="SignalP"/>
    </source>
</evidence>
<feature type="signal peptide" evidence="1">
    <location>
        <begin position="1"/>
        <end position="20"/>
    </location>
</feature>
<dbReference type="RefSeq" id="WP_212215498.1">
    <property type="nucleotide sequence ID" value="NZ_JAGUCO010000004.1"/>
</dbReference>
<protein>
    <submittedName>
        <fullName evidence="2">DUF4252 domain-containing protein</fullName>
    </submittedName>
</protein>
<feature type="chain" id="PRO_5045799413" evidence="1">
    <location>
        <begin position="21"/>
        <end position="168"/>
    </location>
</feature>
<proteinExistence type="predicted"/>
<dbReference type="Proteomes" id="UP000708576">
    <property type="component" value="Unassembled WGS sequence"/>
</dbReference>
<comment type="caution">
    <text evidence="2">The sequence shown here is derived from an EMBL/GenBank/DDBJ whole genome shotgun (WGS) entry which is preliminary data.</text>
</comment>
<dbReference type="EMBL" id="JAGUCO010000004">
    <property type="protein sequence ID" value="MBS2098254.1"/>
    <property type="molecule type" value="Genomic_DNA"/>
</dbReference>
<accession>A0ABS5JTR0</accession>
<gene>
    <name evidence="2" type="ORF">KEM10_08170</name>
</gene>
<keyword evidence="1" id="KW-0732">Signal</keyword>
<sequence>MKKISFITIALIAFCFITHAQSRPSDRLFEKMSLKKGITMLSFSQEMLDAIDMNIDNDKGDKENKVTGDLHEVKVVIYKAPDTGETMDFRGEALRYLPLSKFRKIDTDEYDIDTENGTVDIRVNGSGRKIKECHILFQGETNGVLLSFFGNFKVEDVKDMADKLDDYK</sequence>
<evidence type="ECO:0000313" key="2">
    <source>
        <dbReference type="EMBL" id="MBS2098254.1"/>
    </source>
</evidence>
<keyword evidence="3" id="KW-1185">Reference proteome</keyword>
<reference evidence="2 3" key="1">
    <citation type="journal article" date="2015" name="Int. J. Syst. Evol. Microbiol.">
        <title>Carboxylicivirga linearis sp. nov., isolated from a sea cucumber culture pond.</title>
        <authorList>
            <person name="Wang F.Q."/>
            <person name="Zhou Y.X."/>
            <person name="Lin X.Z."/>
            <person name="Chen G.J."/>
            <person name="Du Z.J."/>
        </authorList>
    </citation>
    <scope>NUCLEOTIDE SEQUENCE [LARGE SCALE GENOMIC DNA]</scope>
    <source>
        <strain evidence="2 3">FB218</strain>
    </source>
</reference>